<proteinExistence type="predicted"/>
<sequence length="133" mass="14678">MPFCFCLAAHEGWRSSGAATGSVLSESNVVFLPENGLMPCCFCFAAQDGWRSGVGLSPSSNRLRCPWKGLIPFCCCFAFHDGCNSSWSLEWGRFWGRSSLFPKMSFFLMVRFQLYSSSSWSCSFLSTTGAVAT</sequence>
<protein>
    <submittedName>
        <fullName evidence="1">(northern house mosquito) hypothetical protein</fullName>
    </submittedName>
</protein>
<evidence type="ECO:0000313" key="1">
    <source>
        <dbReference type="EMBL" id="CAG6515459.1"/>
    </source>
</evidence>
<name>A0A8D8GQQ0_CULPI</name>
<reference evidence="1" key="1">
    <citation type="submission" date="2021-05" db="EMBL/GenBank/DDBJ databases">
        <authorList>
            <person name="Alioto T."/>
            <person name="Alioto T."/>
            <person name="Gomez Garrido J."/>
        </authorList>
    </citation>
    <scope>NUCLEOTIDE SEQUENCE</scope>
</reference>
<organism evidence="1">
    <name type="scientific">Culex pipiens</name>
    <name type="common">House mosquito</name>
    <dbReference type="NCBI Taxonomy" id="7175"/>
    <lineage>
        <taxon>Eukaryota</taxon>
        <taxon>Metazoa</taxon>
        <taxon>Ecdysozoa</taxon>
        <taxon>Arthropoda</taxon>
        <taxon>Hexapoda</taxon>
        <taxon>Insecta</taxon>
        <taxon>Pterygota</taxon>
        <taxon>Neoptera</taxon>
        <taxon>Endopterygota</taxon>
        <taxon>Diptera</taxon>
        <taxon>Nematocera</taxon>
        <taxon>Culicoidea</taxon>
        <taxon>Culicidae</taxon>
        <taxon>Culicinae</taxon>
        <taxon>Culicini</taxon>
        <taxon>Culex</taxon>
        <taxon>Culex</taxon>
    </lineage>
</organism>
<dbReference type="EMBL" id="HBUE01171789">
    <property type="protein sequence ID" value="CAG6515459.1"/>
    <property type="molecule type" value="Transcribed_RNA"/>
</dbReference>
<dbReference type="EMBL" id="HBUE01277239">
    <property type="protein sequence ID" value="CAG6566958.1"/>
    <property type="molecule type" value="Transcribed_RNA"/>
</dbReference>
<accession>A0A8D8GQQ0</accession>
<dbReference type="AlphaFoldDB" id="A0A8D8GQQ0"/>